<gene>
    <name evidence="2" type="ORF">GCM10011357_28640</name>
</gene>
<protein>
    <submittedName>
        <fullName evidence="2">Uncharacterized protein</fullName>
    </submittedName>
</protein>
<organism evidence="2 3">
    <name type="scientific">Lacimicrobium alkaliphilum</name>
    <dbReference type="NCBI Taxonomy" id="1526571"/>
    <lineage>
        <taxon>Bacteria</taxon>
        <taxon>Pseudomonadati</taxon>
        <taxon>Pseudomonadota</taxon>
        <taxon>Gammaproteobacteria</taxon>
        <taxon>Alteromonadales</taxon>
        <taxon>Alteromonadaceae</taxon>
        <taxon>Lacimicrobium</taxon>
    </lineage>
</organism>
<keyword evidence="3" id="KW-1185">Reference proteome</keyword>
<dbReference type="EMBL" id="BMGJ01000012">
    <property type="protein sequence ID" value="GGD71890.1"/>
    <property type="molecule type" value="Genomic_DNA"/>
</dbReference>
<dbReference type="Proteomes" id="UP000614272">
    <property type="component" value="Unassembled WGS sequence"/>
</dbReference>
<evidence type="ECO:0000313" key="3">
    <source>
        <dbReference type="Proteomes" id="UP000614272"/>
    </source>
</evidence>
<name>A0ABQ1RMF7_9ALTE</name>
<dbReference type="RefSeq" id="WP_099035436.1">
    <property type="nucleotide sequence ID" value="NZ_BMGJ01000012.1"/>
</dbReference>
<evidence type="ECO:0000313" key="2">
    <source>
        <dbReference type="EMBL" id="GGD71890.1"/>
    </source>
</evidence>
<proteinExistence type="predicted"/>
<reference evidence="3" key="1">
    <citation type="journal article" date="2019" name="Int. J. Syst. Evol. Microbiol.">
        <title>The Global Catalogue of Microorganisms (GCM) 10K type strain sequencing project: providing services to taxonomists for standard genome sequencing and annotation.</title>
        <authorList>
            <consortium name="The Broad Institute Genomics Platform"/>
            <consortium name="The Broad Institute Genome Sequencing Center for Infectious Disease"/>
            <person name="Wu L."/>
            <person name="Ma J."/>
        </authorList>
    </citation>
    <scope>NUCLEOTIDE SEQUENCE [LARGE SCALE GENOMIC DNA]</scope>
    <source>
        <strain evidence="3">CGMCC 1.12923</strain>
    </source>
</reference>
<sequence length="161" mass="18603">MNSKSLSISAILLIIFLSANVSAKDCEQEKMTLKEWIEFDSTYKNYQIPKDILDSNACLVKPPKPGLVSEELEIYRQDDVFNEIRRHLDKNINRPVSRDDIPKILENLSEKYDVFLENPCTFPFDEKVCRSKEMLLVAFRTDPLTSSGRAFSAMDLMQFVD</sequence>
<feature type="chain" id="PRO_5046258823" evidence="1">
    <location>
        <begin position="24"/>
        <end position="161"/>
    </location>
</feature>
<evidence type="ECO:0000256" key="1">
    <source>
        <dbReference type="SAM" id="SignalP"/>
    </source>
</evidence>
<comment type="caution">
    <text evidence="2">The sequence shown here is derived from an EMBL/GenBank/DDBJ whole genome shotgun (WGS) entry which is preliminary data.</text>
</comment>
<feature type="signal peptide" evidence="1">
    <location>
        <begin position="1"/>
        <end position="23"/>
    </location>
</feature>
<accession>A0ABQ1RMF7</accession>
<keyword evidence="1" id="KW-0732">Signal</keyword>